<keyword evidence="2" id="KW-1133">Transmembrane helix</keyword>
<feature type="transmembrane region" description="Helical" evidence="2">
    <location>
        <begin position="407"/>
        <end position="431"/>
    </location>
</feature>
<keyword evidence="2" id="KW-0472">Membrane</keyword>
<sequence>MTQLKTAISGQKKPDLEMPVVDSGVGSTRQSKKVLLRISLVIYAALISLSLVVIFSVALAKQAQSLKEEWNNYQNDLYPETVYSDGCLPPLHYDDVFTDYDMTHPHPDQMDAAIENPQVFDDNHHLPVYPEDETIPDTQQEERMIPGELNITHGQMIPGEFNISHGQMIPGEFNISHGQMIPGEFNISNGQMVPGELNISHGQMIPGEFNISHGQMIPGEFNISYGQMIPGEFNISHGQMIPGEFNISHGQMIPGEFNISHGQMIPGEFNISHGQMIPGESDIPEEKIMIPCEYNAPRPLVLYDFYVIMFDYLPKDAGYFMLAGAVIFQLLFLLYRVVTLTLVLLNKLSTDDKLYSACGLRWLYVALDTLAFSLTTAAVSMVTAGIVKTRTLHYFFHQESSGYSPKVALLGGWMSCVFWMFAVVVGVAHLYRERTQTRCSGTPKDTPLIPEKTPPDTTEGTPSTWSTDVACV</sequence>
<name>A0ABM1VVG5_APLCA</name>
<keyword evidence="3" id="KW-1185">Reference proteome</keyword>
<feature type="compositionally biased region" description="Polar residues" evidence="1">
    <location>
        <begin position="455"/>
        <end position="467"/>
    </location>
</feature>
<feature type="transmembrane region" description="Helical" evidence="2">
    <location>
        <begin position="319"/>
        <end position="342"/>
    </location>
</feature>
<proteinExistence type="predicted"/>
<dbReference type="RefSeq" id="XP_035826407.1">
    <property type="nucleotide sequence ID" value="XM_035970514.1"/>
</dbReference>
<feature type="region of interest" description="Disordered" evidence="1">
    <location>
        <begin position="438"/>
        <end position="467"/>
    </location>
</feature>
<organism evidence="3 4">
    <name type="scientific">Aplysia californica</name>
    <name type="common">California sea hare</name>
    <dbReference type="NCBI Taxonomy" id="6500"/>
    <lineage>
        <taxon>Eukaryota</taxon>
        <taxon>Metazoa</taxon>
        <taxon>Spiralia</taxon>
        <taxon>Lophotrochozoa</taxon>
        <taxon>Mollusca</taxon>
        <taxon>Gastropoda</taxon>
        <taxon>Heterobranchia</taxon>
        <taxon>Euthyneura</taxon>
        <taxon>Tectipleura</taxon>
        <taxon>Aplysiida</taxon>
        <taxon>Aplysioidea</taxon>
        <taxon>Aplysiidae</taxon>
        <taxon>Aplysia</taxon>
    </lineage>
</organism>
<evidence type="ECO:0000256" key="2">
    <source>
        <dbReference type="SAM" id="Phobius"/>
    </source>
</evidence>
<evidence type="ECO:0000313" key="3">
    <source>
        <dbReference type="Proteomes" id="UP000694888"/>
    </source>
</evidence>
<protein>
    <submittedName>
        <fullName evidence="4">Uncharacterized protein LOC101853566</fullName>
    </submittedName>
</protein>
<feature type="transmembrane region" description="Helical" evidence="2">
    <location>
        <begin position="40"/>
        <end position="60"/>
    </location>
</feature>
<evidence type="ECO:0000256" key="1">
    <source>
        <dbReference type="SAM" id="MobiDB-lite"/>
    </source>
</evidence>
<gene>
    <name evidence="4" type="primary">LOC101853566</name>
</gene>
<evidence type="ECO:0000313" key="4">
    <source>
        <dbReference type="RefSeq" id="XP_035826407.1"/>
    </source>
</evidence>
<reference evidence="4" key="1">
    <citation type="submission" date="2025-08" db="UniProtKB">
        <authorList>
            <consortium name="RefSeq"/>
        </authorList>
    </citation>
    <scope>IDENTIFICATION</scope>
</reference>
<accession>A0ABM1VVG5</accession>
<dbReference type="Proteomes" id="UP000694888">
    <property type="component" value="Unplaced"/>
</dbReference>
<dbReference type="GeneID" id="101853566"/>
<feature type="transmembrane region" description="Helical" evidence="2">
    <location>
        <begin position="362"/>
        <end position="387"/>
    </location>
</feature>
<keyword evidence="2" id="KW-0812">Transmembrane</keyword>